<evidence type="ECO:0000256" key="5">
    <source>
        <dbReference type="ARBA" id="ARBA00023239"/>
    </source>
</evidence>
<comment type="catalytic activity">
    <reaction evidence="1 6">
        <text>7,8-dihydroneopterin = 6-hydroxymethyl-7,8-dihydropterin + glycolaldehyde</text>
        <dbReference type="Rhea" id="RHEA:10540"/>
        <dbReference type="ChEBI" id="CHEBI:17001"/>
        <dbReference type="ChEBI" id="CHEBI:17071"/>
        <dbReference type="ChEBI" id="CHEBI:44841"/>
        <dbReference type="EC" id="4.1.2.25"/>
    </reaction>
</comment>
<keyword evidence="4 6" id="KW-0289">Folate biosynthesis</keyword>
<dbReference type="InterPro" id="IPR043133">
    <property type="entry name" value="GTP-CH-I_C/QueF"/>
</dbReference>
<gene>
    <name evidence="8" type="ordered locus">Hneap_0601</name>
</gene>
<dbReference type="SMART" id="SM00905">
    <property type="entry name" value="FolB"/>
    <property type="match status" value="1"/>
</dbReference>
<dbReference type="GO" id="GO:0046654">
    <property type="term" value="P:tetrahydrofolate biosynthetic process"/>
    <property type="evidence" value="ECO:0007669"/>
    <property type="project" value="UniProtKB-UniRule"/>
</dbReference>
<evidence type="ECO:0000256" key="2">
    <source>
        <dbReference type="ARBA" id="ARBA00005013"/>
    </source>
</evidence>
<name>D0KYD1_HALNC</name>
<sequence>MSAKLSTADDWDWIVIDQLEFDAIIGIYPHEREQVQPLRVDLRLGVEPIHAAVQSDDISTTVDYQRVCETVMALAQSGQFNLVETLAQRCADALFAAFPIQAIQLSVSKPLALPYTRGVGVEIFRRRPVVEFEL</sequence>
<dbReference type="SUPFAM" id="SSF55620">
    <property type="entry name" value="Tetrahydrobiopterin biosynthesis enzymes-like"/>
    <property type="match status" value="1"/>
</dbReference>
<dbReference type="NCBIfam" id="TIGR00525">
    <property type="entry name" value="folB"/>
    <property type="match status" value="1"/>
</dbReference>
<dbReference type="Gene3D" id="3.30.1130.10">
    <property type="match status" value="1"/>
</dbReference>
<dbReference type="Pfam" id="PF02152">
    <property type="entry name" value="FolB"/>
    <property type="match status" value="1"/>
</dbReference>
<dbReference type="GO" id="GO:0004150">
    <property type="term" value="F:dihydroneopterin aldolase activity"/>
    <property type="evidence" value="ECO:0007669"/>
    <property type="project" value="UniProtKB-UniRule"/>
</dbReference>
<dbReference type="InterPro" id="IPR006157">
    <property type="entry name" value="FolB_dom"/>
</dbReference>
<feature type="domain" description="Dihydroneopterin aldolase/epimerase" evidence="7">
    <location>
        <begin position="14"/>
        <end position="125"/>
    </location>
</feature>
<protein>
    <recommendedName>
        <fullName evidence="6">7,8-dihydroneopterin aldolase</fullName>
        <ecNumber evidence="6">4.1.2.25</ecNumber>
    </recommendedName>
</protein>
<evidence type="ECO:0000256" key="1">
    <source>
        <dbReference type="ARBA" id="ARBA00001353"/>
    </source>
</evidence>
<comment type="function">
    <text evidence="6">Catalyzes the conversion of 7,8-dihydroneopterin to 6-hydroxymethyl-7,8-dihydropterin.</text>
</comment>
<dbReference type="OrthoDB" id="9810587at2"/>
<dbReference type="RefSeq" id="WP_012823490.1">
    <property type="nucleotide sequence ID" value="NC_013422.1"/>
</dbReference>
<accession>D0KYD1</accession>
<dbReference type="GO" id="GO:0046656">
    <property type="term" value="P:folic acid biosynthetic process"/>
    <property type="evidence" value="ECO:0007669"/>
    <property type="project" value="UniProtKB-UniRule"/>
</dbReference>
<evidence type="ECO:0000256" key="3">
    <source>
        <dbReference type="ARBA" id="ARBA00005708"/>
    </source>
</evidence>
<dbReference type="eggNOG" id="COG1539">
    <property type="taxonomic scope" value="Bacteria"/>
</dbReference>
<reference evidence="8 9" key="1">
    <citation type="submission" date="2009-10" db="EMBL/GenBank/DDBJ databases">
        <title>Complete sequence of Halothiobacillus neapolitanus c2.</title>
        <authorList>
            <consortium name="US DOE Joint Genome Institute"/>
            <person name="Lucas S."/>
            <person name="Copeland A."/>
            <person name="Lapidus A."/>
            <person name="Glavina del Rio T."/>
            <person name="Tice H."/>
            <person name="Bruce D."/>
            <person name="Goodwin L."/>
            <person name="Pitluck S."/>
            <person name="Davenport K."/>
            <person name="Brettin T."/>
            <person name="Detter J.C."/>
            <person name="Han C."/>
            <person name="Tapia R."/>
            <person name="Larimer F."/>
            <person name="Land M."/>
            <person name="Hauser L."/>
            <person name="Kyrpides N."/>
            <person name="Mikhailova N."/>
            <person name="Kerfeld C."/>
            <person name="Cannon G."/>
            <person name="Heinhort S."/>
        </authorList>
    </citation>
    <scope>NUCLEOTIDE SEQUENCE [LARGE SCALE GENOMIC DNA]</scope>
    <source>
        <strain evidence="9">ATCC 23641 / c2</strain>
    </source>
</reference>
<keyword evidence="9" id="KW-1185">Reference proteome</keyword>
<dbReference type="AlphaFoldDB" id="D0KYD1"/>
<dbReference type="Proteomes" id="UP000009102">
    <property type="component" value="Chromosome"/>
</dbReference>
<dbReference type="KEGG" id="hna:Hneap_0601"/>
<evidence type="ECO:0000313" key="9">
    <source>
        <dbReference type="Proteomes" id="UP000009102"/>
    </source>
</evidence>
<evidence type="ECO:0000256" key="6">
    <source>
        <dbReference type="RuleBase" id="RU362079"/>
    </source>
</evidence>
<proteinExistence type="inferred from homology"/>
<dbReference type="PANTHER" id="PTHR42844:SF1">
    <property type="entry name" value="DIHYDRONEOPTERIN ALDOLASE 1-RELATED"/>
    <property type="match status" value="1"/>
</dbReference>
<dbReference type="EC" id="4.1.2.25" evidence="6"/>
<dbReference type="EMBL" id="CP001801">
    <property type="protein sequence ID" value="ACX95454.1"/>
    <property type="molecule type" value="Genomic_DNA"/>
</dbReference>
<evidence type="ECO:0000256" key="4">
    <source>
        <dbReference type="ARBA" id="ARBA00022909"/>
    </source>
</evidence>
<dbReference type="PANTHER" id="PTHR42844">
    <property type="entry name" value="DIHYDRONEOPTERIN ALDOLASE 1-RELATED"/>
    <property type="match status" value="1"/>
</dbReference>
<dbReference type="GO" id="GO:0005737">
    <property type="term" value="C:cytoplasm"/>
    <property type="evidence" value="ECO:0007669"/>
    <property type="project" value="TreeGrafter"/>
</dbReference>
<evidence type="ECO:0000313" key="8">
    <source>
        <dbReference type="EMBL" id="ACX95454.1"/>
    </source>
</evidence>
<dbReference type="HOGENOM" id="CLU_112632_0_2_6"/>
<comment type="similarity">
    <text evidence="3 6">Belongs to the DHNA family.</text>
</comment>
<comment type="pathway">
    <text evidence="2 6">Cofactor biosynthesis; tetrahydrofolate biosynthesis; 2-amino-4-hydroxy-6-hydroxymethyl-7,8-dihydropteridine diphosphate from 7,8-dihydroneopterin triphosphate: step 3/4.</text>
</comment>
<dbReference type="UniPathway" id="UPA00077">
    <property type="reaction ID" value="UER00154"/>
</dbReference>
<dbReference type="STRING" id="555778.Hneap_0601"/>
<organism evidence="8 9">
    <name type="scientific">Halothiobacillus neapolitanus (strain ATCC 23641 / DSM 15147 / CIP 104769 / NCIMB 8539 / c2)</name>
    <name type="common">Thiobacillus neapolitanus</name>
    <dbReference type="NCBI Taxonomy" id="555778"/>
    <lineage>
        <taxon>Bacteria</taxon>
        <taxon>Pseudomonadati</taxon>
        <taxon>Pseudomonadota</taxon>
        <taxon>Gammaproteobacteria</taxon>
        <taxon>Chromatiales</taxon>
        <taxon>Halothiobacillaceae</taxon>
        <taxon>Halothiobacillus</taxon>
    </lineage>
</organism>
<dbReference type="NCBIfam" id="TIGR00526">
    <property type="entry name" value="folB_dom"/>
    <property type="match status" value="1"/>
</dbReference>
<dbReference type="InterPro" id="IPR006156">
    <property type="entry name" value="Dihydroneopterin_aldolase"/>
</dbReference>
<evidence type="ECO:0000259" key="7">
    <source>
        <dbReference type="SMART" id="SM00905"/>
    </source>
</evidence>
<keyword evidence="5 6" id="KW-0456">Lyase</keyword>